<dbReference type="RefSeq" id="WP_136370597.1">
    <property type="nucleotide sequence ID" value="NZ_SSOB01000017.1"/>
</dbReference>
<dbReference type="GO" id="GO:0140359">
    <property type="term" value="F:ABC-type transporter activity"/>
    <property type="evidence" value="ECO:0007669"/>
    <property type="project" value="InterPro"/>
</dbReference>
<keyword evidence="8" id="KW-1185">Reference proteome</keyword>
<keyword evidence="4 5" id="KW-0472">Membrane</keyword>
<dbReference type="GO" id="GO:0016020">
    <property type="term" value="C:membrane"/>
    <property type="evidence" value="ECO:0007669"/>
    <property type="project" value="UniProtKB-SubCell"/>
</dbReference>
<dbReference type="AlphaFoldDB" id="A0A4S4BSG9"/>
<name>A0A4S4BSG9_9BACL</name>
<dbReference type="Pfam" id="PF12698">
    <property type="entry name" value="ABC2_membrane_3"/>
    <property type="match status" value="1"/>
</dbReference>
<evidence type="ECO:0000256" key="4">
    <source>
        <dbReference type="ARBA" id="ARBA00023136"/>
    </source>
</evidence>
<feature type="transmembrane region" description="Helical" evidence="5">
    <location>
        <begin position="325"/>
        <end position="344"/>
    </location>
</feature>
<accession>A0A4S4BSG9</accession>
<organism evidence="7 8">
    <name type="scientific">Cohnella fermenti</name>
    <dbReference type="NCBI Taxonomy" id="2565925"/>
    <lineage>
        <taxon>Bacteria</taxon>
        <taxon>Bacillati</taxon>
        <taxon>Bacillota</taxon>
        <taxon>Bacilli</taxon>
        <taxon>Bacillales</taxon>
        <taxon>Paenibacillaceae</taxon>
        <taxon>Cohnella</taxon>
    </lineage>
</organism>
<dbReference type="PANTHER" id="PTHR43471:SF3">
    <property type="entry name" value="ABC TRANSPORTER PERMEASE PROTEIN NATB"/>
    <property type="match status" value="1"/>
</dbReference>
<evidence type="ECO:0000256" key="3">
    <source>
        <dbReference type="ARBA" id="ARBA00022989"/>
    </source>
</evidence>
<gene>
    <name evidence="7" type="ORF">E6C55_14870</name>
</gene>
<feature type="transmembrane region" description="Helical" evidence="5">
    <location>
        <begin position="195"/>
        <end position="216"/>
    </location>
</feature>
<comment type="caution">
    <text evidence="7">The sequence shown here is derived from an EMBL/GenBank/DDBJ whole genome shotgun (WGS) entry which is preliminary data.</text>
</comment>
<dbReference type="OrthoDB" id="9768837at2"/>
<sequence>MNNLWTVMSFTMRTKLRGKSFLILTILIALLLVVGSNLPYLIDKMAKGGGPVKVGYAQSEQADLVTSLSAVLSALPEPKVELVPVETPADEAGRTAALRQAIEEKMIKGYLQFVTTGDASFPSVTYLSKKQLSTDASQQLQASLQAVKTDAAVKDANLTQEQLAKLTAPISFSSIRLDELDGTGKTQEERDTALLLTYVILILLFMSVMVSGQMIASEITSEKSSRIMEILVTSVAPLQQLFGRVLGTFVVAVVQLVVFVGVAVLNLTLPHNKDSFLSLGIDFGNVDPLLLVFAVLMYLAGFFLYAMLFASIGSLVSRTEDLGQAVLPITMITLAGFYIAIFGMNSPESSFITICSYIPFFSPFLLFLRIGLAEPAWWEIALSVGILLASILAIGWLAAKIYRTGVLMYGKRPTIAELRRAMKAYKV</sequence>
<proteinExistence type="predicted"/>
<keyword evidence="3 5" id="KW-1133">Transmembrane helix</keyword>
<feature type="transmembrane region" description="Helical" evidence="5">
    <location>
        <begin position="350"/>
        <end position="368"/>
    </location>
</feature>
<feature type="transmembrane region" description="Helical" evidence="5">
    <location>
        <begin position="245"/>
        <end position="269"/>
    </location>
</feature>
<reference evidence="7 8" key="1">
    <citation type="submission" date="2019-04" db="EMBL/GenBank/DDBJ databases">
        <title>Cohnella sp. nov. isolated from preserved vegetables.</title>
        <authorList>
            <person name="Lin S.-Y."/>
            <person name="Hung M.-H."/>
            <person name="Young C.-C."/>
        </authorList>
    </citation>
    <scope>NUCLEOTIDE SEQUENCE [LARGE SCALE GENOMIC DNA]</scope>
    <source>
        <strain evidence="7 8">CC-MHH1044</strain>
    </source>
</reference>
<evidence type="ECO:0000313" key="7">
    <source>
        <dbReference type="EMBL" id="THF77986.1"/>
    </source>
</evidence>
<feature type="domain" description="ABC-2 type transporter transmembrane" evidence="6">
    <location>
        <begin position="19"/>
        <end position="399"/>
    </location>
</feature>
<evidence type="ECO:0000259" key="6">
    <source>
        <dbReference type="Pfam" id="PF12698"/>
    </source>
</evidence>
<feature type="transmembrane region" description="Helical" evidence="5">
    <location>
        <begin position="289"/>
        <end position="313"/>
    </location>
</feature>
<dbReference type="InterPro" id="IPR013525">
    <property type="entry name" value="ABC2_TM"/>
</dbReference>
<protein>
    <submittedName>
        <fullName evidence="7">ABC transporter permease</fullName>
    </submittedName>
</protein>
<dbReference type="EMBL" id="SSOB01000017">
    <property type="protein sequence ID" value="THF77986.1"/>
    <property type="molecule type" value="Genomic_DNA"/>
</dbReference>
<evidence type="ECO:0000256" key="2">
    <source>
        <dbReference type="ARBA" id="ARBA00022692"/>
    </source>
</evidence>
<evidence type="ECO:0000256" key="1">
    <source>
        <dbReference type="ARBA" id="ARBA00004141"/>
    </source>
</evidence>
<dbReference type="Proteomes" id="UP000310636">
    <property type="component" value="Unassembled WGS sequence"/>
</dbReference>
<dbReference type="PANTHER" id="PTHR43471">
    <property type="entry name" value="ABC TRANSPORTER PERMEASE"/>
    <property type="match status" value="1"/>
</dbReference>
<keyword evidence="2 5" id="KW-0812">Transmembrane</keyword>
<comment type="subcellular location">
    <subcellularLocation>
        <location evidence="1">Membrane</location>
        <topology evidence="1">Multi-pass membrane protein</topology>
    </subcellularLocation>
</comment>
<evidence type="ECO:0000256" key="5">
    <source>
        <dbReference type="SAM" id="Phobius"/>
    </source>
</evidence>
<evidence type="ECO:0000313" key="8">
    <source>
        <dbReference type="Proteomes" id="UP000310636"/>
    </source>
</evidence>
<feature type="transmembrane region" description="Helical" evidence="5">
    <location>
        <begin position="380"/>
        <end position="399"/>
    </location>
</feature>